<dbReference type="SUPFAM" id="SSF48452">
    <property type="entry name" value="TPR-like"/>
    <property type="match status" value="2"/>
</dbReference>
<dbReference type="Proteomes" id="UP000515971">
    <property type="component" value="Chromosome"/>
</dbReference>
<dbReference type="Gene3D" id="1.25.40.10">
    <property type="entry name" value="Tetratricopeptide repeat domain"/>
    <property type="match status" value="2"/>
</dbReference>
<proteinExistence type="predicted"/>
<dbReference type="RefSeq" id="WP_187539333.1">
    <property type="nucleotide sequence ID" value="NZ_BAABJT010000001.1"/>
</dbReference>
<feature type="domain" description="TIR" evidence="2">
    <location>
        <begin position="4"/>
        <end position="120"/>
    </location>
</feature>
<gene>
    <name evidence="3" type="ORF">H9L13_04335</name>
</gene>
<dbReference type="Gene3D" id="3.40.50.10140">
    <property type="entry name" value="Toll/interleukin-1 receptor homology (TIR) domain"/>
    <property type="match status" value="1"/>
</dbReference>
<dbReference type="GO" id="GO:0007165">
    <property type="term" value="P:signal transduction"/>
    <property type="evidence" value="ECO:0007669"/>
    <property type="project" value="InterPro"/>
</dbReference>
<accession>A0A7G9SJU4</accession>
<dbReference type="InterPro" id="IPR011990">
    <property type="entry name" value="TPR-like_helical_dom_sf"/>
</dbReference>
<evidence type="ECO:0000313" key="4">
    <source>
        <dbReference type="Proteomes" id="UP000515971"/>
    </source>
</evidence>
<dbReference type="InterPro" id="IPR035897">
    <property type="entry name" value="Toll_tir_struct_dom_sf"/>
</dbReference>
<evidence type="ECO:0000313" key="3">
    <source>
        <dbReference type="EMBL" id="QNN68119.1"/>
    </source>
</evidence>
<keyword evidence="1" id="KW-0812">Transmembrane</keyword>
<dbReference type="SUPFAM" id="SSF52200">
    <property type="entry name" value="Toll/Interleukin receptor TIR domain"/>
    <property type="match status" value="1"/>
</dbReference>
<dbReference type="EMBL" id="CP060718">
    <property type="protein sequence ID" value="QNN68119.1"/>
    <property type="molecule type" value="Genomic_DNA"/>
</dbReference>
<dbReference type="AlphaFoldDB" id="A0A7G9SJU4"/>
<dbReference type="InterPro" id="IPR000157">
    <property type="entry name" value="TIR_dom"/>
</dbReference>
<organism evidence="3 4">
    <name type="scientific">Sphingomonas lutea</name>
    <dbReference type="NCBI Taxonomy" id="1045317"/>
    <lineage>
        <taxon>Bacteria</taxon>
        <taxon>Pseudomonadati</taxon>
        <taxon>Pseudomonadota</taxon>
        <taxon>Alphaproteobacteria</taxon>
        <taxon>Sphingomonadales</taxon>
        <taxon>Sphingomonadaceae</taxon>
        <taxon>Sphingomonas</taxon>
    </lineage>
</organism>
<name>A0A7G9SJU4_9SPHN</name>
<reference evidence="3 4" key="1">
    <citation type="submission" date="2020-08" db="EMBL/GenBank/DDBJ databases">
        <title>Genome sequence of Sphingomonas lutea KCTC 23642T.</title>
        <authorList>
            <person name="Hyun D.-W."/>
            <person name="Bae J.-W."/>
        </authorList>
    </citation>
    <scope>NUCLEOTIDE SEQUENCE [LARGE SCALE GENOMIC DNA]</scope>
    <source>
        <strain evidence="3 4">KCTC 23642</strain>
    </source>
</reference>
<keyword evidence="4" id="KW-1185">Reference proteome</keyword>
<sequence length="743" mass="81931">MGDVFISYARADQAVARKVAKALTDKGYSVWWDADLPAHKAYSEIIEQHLRDAKAVVVLWSTAAAASQWVRAEADYARNNNKLAQAQVDGNMPPLPFNQIQCADLRGWHGSTRHAGWAKLLGSVDALVSGEEQAASIPPNFGWRDRFNTRWLAAAAVVFLVAAVVGFFLLRNGDDEKRPVLAVLPFESLDQRDASLVSGIWEDTRQALGRNPQLLVLGPNTAEEIAEKGGETARKLADYLVEASVRSVGDRVRVNANLVRTEDGAEVWNKSFDRKLDDVFALQSEIAGEIEGHIRGRLAERGGIKPENIATSGEVYALYSDARAKIRRREMGTYDEAKRQLEQVVRMDPNFAPGWATLAVSKAFGSVVSSDKGSAEANARRAIALAPNLAAGHAALGFILQKGPVAQAALRRALALDPNDYEAINWLANSLDNSTQAAEKLRLYSRVAEIEPLWWPAILNKFNLLRDTGDIKAMEGELARVRAQGDPTMTAAIEAYHLENLGDLSGAITVSLNRYRQATPQQRRLIGGFLWGALMKLGLYDAADKIQEPATEFVPYLRRNDPKALEMIEARMGPRQYWSFQMLPIIGTRVYIYNHREAKVVELYRAVAKSPEEFEGQVSSGHFLDVAPSLAIALQRSGDPAEAERLLDLALARATEQNGSTMAGKVQLARIHAARGNANEAVKLLGDAVRRNWLPELPMLPMDLAEDPALAELKSNPRFEAIRQQILGHIRKERAELGPIRLD</sequence>
<dbReference type="Pfam" id="PF13676">
    <property type="entry name" value="TIR_2"/>
    <property type="match status" value="1"/>
</dbReference>
<protein>
    <submittedName>
        <fullName evidence="3">TIR domain-containing protein</fullName>
    </submittedName>
</protein>
<evidence type="ECO:0000259" key="2">
    <source>
        <dbReference type="Pfam" id="PF13676"/>
    </source>
</evidence>
<keyword evidence="1" id="KW-0472">Membrane</keyword>
<evidence type="ECO:0000256" key="1">
    <source>
        <dbReference type="SAM" id="Phobius"/>
    </source>
</evidence>
<dbReference type="KEGG" id="slut:H9L13_04335"/>
<feature type="transmembrane region" description="Helical" evidence="1">
    <location>
        <begin position="151"/>
        <end position="170"/>
    </location>
</feature>
<keyword evidence="1" id="KW-1133">Transmembrane helix</keyword>